<dbReference type="EMBL" id="BDQV01000231">
    <property type="protein sequence ID" value="GAY60273.1"/>
    <property type="molecule type" value="Genomic_DNA"/>
</dbReference>
<dbReference type="Proteomes" id="UP000236630">
    <property type="component" value="Unassembled WGS sequence"/>
</dbReference>
<organism evidence="1 2">
    <name type="scientific">Citrus unshiu</name>
    <name type="common">Satsuma mandarin</name>
    <name type="synonym">Citrus nobilis var. unshiu</name>
    <dbReference type="NCBI Taxonomy" id="55188"/>
    <lineage>
        <taxon>Eukaryota</taxon>
        <taxon>Viridiplantae</taxon>
        <taxon>Streptophyta</taxon>
        <taxon>Embryophyta</taxon>
        <taxon>Tracheophyta</taxon>
        <taxon>Spermatophyta</taxon>
        <taxon>Magnoliopsida</taxon>
        <taxon>eudicotyledons</taxon>
        <taxon>Gunneridae</taxon>
        <taxon>Pentapetalae</taxon>
        <taxon>rosids</taxon>
        <taxon>malvids</taxon>
        <taxon>Sapindales</taxon>
        <taxon>Rutaceae</taxon>
        <taxon>Aurantioideae</taxon>
        <taxon>Citrus</taxon>
    </lineage>
</organism>
<reference evidence="1 2" key="1">
    <citation type="journal article" date="2017" name="Front. Genet.">
        <title>Draft sequencing of the heterozygous diploid genome of Satsuma (Citrus unshiu Marc.) using a hybrid assembly approach.</title>
        <authorList>
            <person name="Shimizu T."/>
            <person name="Tanizawa Y."/>
            <person name="Mochizuki T."/>
            <person name="Nagasaki H."/>
            <person name="Yoshioka T."/>
            <person name="Toyoda A."/>
            <person name="Fujiyama A."/>
            <person name="Kaminuma E."/>
            <person name="Nakamura Y."/>
        </authorList>
    </citation>
    <scope>NUCLEOTIDE SEQUENCE [LARGE SCALE GENOMIC DNA]</scope>
    <source>
        <strain evidence="2">cv. Miyagawa wase</strain>
    </source>
</reference>
<keyword evidence="2" id="KW-1185">Reference proteome</keyword>
<name>A0A2H5Q6R5_CITUN</name>
<dbReference type="AlphaFoldDB" id="A0A2H5Q6R5"/>
<sequence length="63" mass="7024">MVSEFCSLLVHGEMTGSCSFTEYDEYIGFVQFNAMPAISIRDAIRSKSGCGADRAPIIFRYFS</sequence>
<gene>
    <name evidence="1" type="ORF">CUMW_200660</name>
</gene>
<protein>
    <submittedName>
        <fullName evidence="1">Uncharacterized protein</fullName>
    </submittedName>
</protein>
<comment type="caution">
    <text evidence="1">The sequence shown here is derived from an EMBL/GenBank/DDBJ whole genome shotgun (WGS) entry which is preliminary data.</text>
</comment>
<proteinExistence type="predicted"/>
<evidence type="ECO:0000313" key="1">
    <source>
        <dbReference type="EMBL" id="GAY60273.1"/>
    </source>
</evidence>
<evidence type="ECO:0000313" key="2">
    <source>
        <dbReference type="Proteomes" id="UP000236630"/>
    </source>
</evidence>
<accession>A0A2H5Q6R5</accession>